<dbReference type="OrthoDB" id="1739516at2759"/>
<proteinExistence type="predicted"/>
<comment type="caution">
    <text evidence="1">The sequence shown here is derived from an EMBL/GenBank/DDBJ whole genome shotgun (WGS) entry which is preliminary data.</text>
</comment>
<evidence type="ECO:0000313" key="1">
    <source>
        <dbReference type="EMBL" id="PWA85954.1"/>
    </source>
</evidence>
<keyword evidence="2" id="KW-1185">Reference proteome</keyword>
<gene>
    <name evidence="1" type="ORF">CTI12_AA143500</name>
</gene>
<sequence>MTKSISLELMEQSLFMTPEMEAALQLIQLGSESDTDAITFDNKKRIKLVVTMVKVKGMNASTSDVTSTMRFVTTCFLDEIENAFAKGKRKRKKFRLVVEIYDISS</sequence>
<evidence type="ECO:0000313" key="2">
    <source>
        <dbReference type="Proteomes" id="UP000245207"/>
    </source>
</evidence>
<accession>A0A2U1PJM0</accession>
<protein>
    <submittedName>
        <fullName evidence="1">Uncharacterized protein</fullName>
    </submittedName>
</protein>
<dbReference type="Proteomes" id="UP000245207">
    <property type="component" value="Unassembled WGS sequence"/>
</dbReference>
<reference evidence="1 2" key="1">
    <citation type="journal article" date="2018" name="Mol. Plant">
        <title>The genome of Artemisia annua provides insight into the evolution of Asteraceae family and artemisinin biosynthesis.</title>
        <authorList>
            <person name="Shen Q."/>
            <person name="Zhang L."/>
            <person name="Liao Z."/>
            <person name="Wang S."/>
            <person name="Yan T."/>
            <person name="Shi P."/>
            <person name="Liu M."/>
            <person name="Fu X."/>
            <person name="Pan Q."/>
            <person name="Wang Y."/>
            <person name="Lv Z."/>
            <person name="Lu X."/>
            <person name="Zhang F."/>
            <person name="Jiang W."/>
            <person name="Ma Y."/>
            <person name="Chen M."/>
            <person name="Hao X."/>
            <person name="Li L."/>
            <person name="Tang Y."/>
            <person name="Lv G."/>
            <person name="Zhou Y."/>
            <person name="Sun X."/>
            <person name="Brodelius P.E."/>
            <person name="Rose J.K.C."/>
            <person name="Tang K."/>
        </authorList>
    </citation>
    <scope>NUCLEOTIDE SEQUENCE [LARGE SCALE GENOMIC DNA]</scope>
    <source>
        <strain evidence="2">cv. Huhao1</strain>
        <tissue evidence="1">Leaf</tissue>
    </source>
</reference>
<dbReference type="AlphaFoldDB" id="A0A2U1PJM0"/>
<dbReference type="EMBL" id="PKPP01001068">
    <property type="protein sequence ID" value="PWA85954.1"/>
    <property type="molecule type" value="Genomic_DNA"/>
</dbReference>
<name>A0A2U1PJM0_ARTAN</name>
<organism evidence="1 2">
    <name type="scientific">Artemisia annua</name>
    <name type="common">Sweet wormwood</name>
    <dbReference type="NCBI Taxonomy" id="35608"/>
    <lineage>
        <taxon>Eukaryota</taxon>
        <taxon>Viridiplantae</taxon>
        <taxon>Streptophyta</taxon>
        <taxon>Embryophyta</taxon>
        <taxon>Tracheophyta</taxon>
        <taxon>Spermatophyta</taxon>
        <taxon>Magnoliopsida</taxon>
        <taxon>eudicotyledons</taxon>
        <taxon>Gunneridae</taxon>
        <taxon>Pentapetalae</taxon>
        <taxon>asterids</taxon>
        <taxon>campanulids</taxon>
        <taxon>Asterales</taxon>
        <taxon>Asteraceae</taxon>
        <taxon>Asteroideae</taxon>
        <taxon>Anthemideae</taxon>
        <taxon>Artemisiinae</taxon>
        <taxon>Artemisia</taxon>
    </lineage>
</organism>